<dbReference type="Gene3D" id="3.90.550.10">
    <property type="entry name" value="Spore Coat Polysaccharide Biosynthesis Protein SpsA, Chain A"/>
    <property type="match status" value="1"/>
</dbReference>
<reference evidence="2" key="2">
    <citation type="submission" date="2020-08" db="EMBL/GenBank/DDBJ databases">
        <authorList>
            <person name="Lai Q."/>
        </authorList>
    </citation>
    <scope>NUCLEOTIDE SEQUENCE</scope>
    <source>
        <strain evidence="2">S27-2</strain>
    </source>
</reference>
<dbReference type="EMBL" id="JACNEP010000002">
    <property type="protein sequence ID" value="MBC3765017.1"/>
    <property type="molecule type" value="Genomic_DNA"/>
</dbReference>
<gene>
    <name evidence="2" type="ORF">H8B19_03950</name>
</gene>
<dbReference type="SUPFAM" id="SSF53448">
    <property type="entry name" value="Nucleotide-diphospho-sugar transferases"/>
    <property type="match status" value="1"/>
</dbReference>
<dbReference type="AlphaFoldDB" id="A0A8J6ISF9"/>
<dbReference type="InterPro" id="IPR001173">
    <property type="entry name" value="Glyco_trans_2-like"/>
</dbReference>
<dbReference type="InterPro" id="IPR050256">
    <property type="entry name" value="Glycosyltransferase_2"/>
</dbReference>
<dbReference type="CDD" id="cd04179">
    <property type="entry name" value="DPM_DPG-synthase_like"/>
    <property type="match status" value="1"/>
</dbReference>
<proteinExistence type="predicted"/>
<accession>A0A8J6ISF9</accession>
<feature type="domain" description="Glycosyltransferase 2-like" evidence="1">
    <location>
        <begin position="4"/>
        <end position="174"/>
    </location>
</feature>
<dbReference type="RefSeq" id="WP_186505478.1">
    <property type="nucleotide sequence ID" value="NZ_JACNEP010000002.1"/>
</dbReference>
<keyword evidence="3" id="KW-1185">Reference proteome</keyword>
<evidence type="ECO:0000313" key="3">
    <source>
        <dbReference type="Proteomes" id="UP000601768"/>
    </source>
</evidence>
<organism evidence="2 3">
    <name type="scientific">Neptunicella marina</name>
    <dbReference type="NCBI Taxonomy" id="2125989"/>
    <lineage>
        <taxon>Bacteria</taxon>
        <taxon>Pseudomonadati</taxon>
        <taxon>Pseudomonadota</taxon>
        <taxon>Gammaproteobacteria</taxon>
        <taxon>Alteromonadales</taxon>
        <taxon>Alteromonadaceae</taxon>
        <taxon>Neptunicella</taxon>
    </lineage>
</organism>
<reference evidence="2" key="1">
    <citation type="journal article" date="2018" name="Int. J. Syst. Evol. Microbiol.">
        <title>Neptunicella marina gen. nov., sp. nov., isolated from surface seawater.</title>
        <authorList>
            <person name="Liu X."/>
            <person name="Lai Q."/>
            <person name="Du Y."/>
            <person name="Zhang X."/>
            <person name="Liu Z."/>
            <person name="Sun F."/>
            <person name="Shao Z."/>
        </authorList>
    </citation>
    <scope>NUCLEOTIDE SEQUENCE</scope>
    <source>
        <strain evidence="2">S27-2</strain>
    </source>
</reference>
<dbReference type="Proteomes" id="UP000601768">
    <property type="component" value="Unassembled WGS sequence"/>
</dbReference>
<evidence type="ECO:0000259" key="1">
    <source>
        <dbReference type="Pfam" id="PF00535"/>
    </source>
</evidence>
<dbReference type="PANTHER" id="PTHR48090">
    <property type="entry name" value="UNDECAPRENYL-PHOSPHATE 4-DEOXY-4-FORMAMIDO-L-ARABINOSE TRANSFERASE-RELATED"/>
    <property type="match status" value="1"/>
</dbReference>
<dbReference type="Pfam" id="PF00535">
    <property type="entry name" value="Glycos_transf_2"/>
    <property type="match status" value="1"/>
</dbReference>
<protein>
    <submittedName>
        <fullName evidence="2">Glycosyltransferase family 2 protein</fullName>
    </submittedName>
</protein>
<dbReference type="InterPro" id="IPR029044">
    <property type="entry name" value="Nucleotide-diphossugar_trans"/>
</dbReference>
<sequence>MIFVLLPAFNEEASLPNLLPKIQKVMQDNNYAYKVLCCDDGSSDHTSVLLKEYQASMPIDVITHVINRGLGETSRDLFELAAELADFDDVIVRLDCDDTHEPEFIPNLINKLDQGFDVVIASRFEPGGGQVGISTYRAVISRLANLFMKVFFPIKGLKEYSCGFRAYRASVIKKAIQFFGNDFIQLKGMGFTCTLEKLVKLKLLGAKFGEVAFVLRYDQKLSSSKMITSITTWGYLTMALVYHWPWGGWRRKYREQLEPSQPNSLSVHMQLKRQ</sequence>
<dbReference type="PANTHER" id="PTHR48090:SF7">
    <property type="entry name" value="RFBJ PROTEIN"/>
    <property type="match status" value="1"/>
</dbReference>
<evidence type="ECO:0000313" key="2">
    <source>
        <dbReference type="EMBL" id="MBC3765017.1"/>
    </source>
</evidence>
<comment type="caution">
    <text evidence="2">The sequence shown here is derived from an EMBL/GenBank/DDBJ whole genome shotgun (WGS) entry which is preliminary data.</text>
</comment>
<name>A0A8J6ISF9_9ALTE</name>